<feature type="domain" description="ABC transporter" evidence="9">
    <location>
        <begin position="365"/>
        <end position="599"/>
    </location>
</feature>
<dbReference type="PROSITE" id="PS00211">
    <property type="entry name" value="ABC_TRANSPORTER_1"/>
    <property type="match status" value="1"/>
</dbReference>
<dbReference type="PANTHER" id="PTHR43394">
    <property type="entry name" value="ATP-DEPENDENT PERMEASE MDL1, MITOCHONDRIAL"/>
    <property type="match status" value="1"/>
</dbReference>
<name>A0AAW5K8B8_9FIRM</name>
<keyword evidence="5 11" id="KW-0067">ATP-binding</keyword>
<evidence type="ECO:0000259" key="9">
    <source>
        <dbReference type="PROSITE" id="PS50893"/>
    </source>
</evidence>
<evidence type="ECO:0000256" key="8">
    <source>
        <dbReference type="SAM" id="Phobius"/>
    </source>
</evidence>
<accession>A0AAW5K8B8</accession>
<evidence type="ECO:0000256" key="7">
    <source>
        <dbReference type="ARBA" id="ARBA00023136"/>
    </source>
</evidence>
<evidence type="ECO:0000259" key="10">
    <source>
        <dbReference type="PROSITE" id="PS50929"/>
    </source>
</evidence>
<keyword evidence="3 8" id="KW-0812">Transmembrane</keyword>
<dbReference type="AlphaFoldDB" id="A0AAW5K8B8"/>
<keyword evidence="6 8" id="KW-1133">Transmembrane helix</keyword>
<dbReference type="CDD" id="cd03254">
    <property type="entry name" value="ABCC_Glucan_exporter_like"/>
    <property type="match status" value="1"/>
</dbReference>
<keyword evidence="7 8" id="KW-0472">Membrane</keyword>
<organism evidence="11 12">
    <name type="scientific">Bittarella massiliensis</name>
    <name type="common">ex Durand et al. 2017</name>
    <dbReference type="NCBI Taxonomy" id="1720313"/>
    <lineage>
        <taxon>Bacteria</taxon>
        <taxon>Bacillati</taxon>
        <taxon>Bacillota</taxon>
        <taxon>Clostridia</taxon>
        <taxon>Eubacteriales</taxon>
        <taxon>Oscillospiraceae</taxon>
        <taxon>Bittarella (ex Durand et al. 2017)</taxon>
    </lineage>
</organism>
<reference evidence="11" key="1">
    <citation type="submission" date="2022-06" db="EMBL/GenBank/DDBJ databases">
        <title>Isolation of gut microbiota from human fecal samples.</title>
        <authorList>
            <person name="Pamer E.G."/>
            <person name="Barat B."/>
            <person name="Waligurski E."/>
            <person name="Medina S."/>
            <person name="Paddock L."/>
            <person name="Mostad J."/>
        </authorList>
    </citation>
    <scope>NUCLEOTIDE SEQUENCE</scope>
    <source>
        <strain evidence="11">DFI.7.96</strain>
    </source>
</reference>
<evidence type="ECO:0000256" key="1">
    <source>
        <dbReference type="ARBA" id="ARBA00004651"/>
    </source>
</evidence>
<dbReference type="CDD" id="cd18547">
    <property type="entry name" value="ABC_6TM_Tm288_like"/>
    <property type="match status" value="1"/>
</dbReference>
<dbReference type="InterPro" id="IPR003593">
    <property type="entry name" value="AAA+_ATPase"/>
</dbReference>
<evidence type="ECO:0000256" key="5">
    <source>
        <dbReference type="ARBA" id="ARBA00022840"/>
    </source>
</evidence>
<dbReference type="Proteomes" id="UP001205063">
    <property type="component" value="Unassembled WGS sequence"/>
</dbReference>
<dbReference type="RefSeq" id="WP_256135113.1">
    <property type="nucleotide sequence ID" value="NZ_JANGAB010000001.1"/>
</dbReference>
<dbReference type="FunFam" id="3.40.50.300:FF:000287">
    <property type="entry name" value="Multidrug ABC transporter ATP-binding protein"/>
    <property type="match status" value="1"/>
</dbReference>
<dbReference type="InterPro" id="IPR039421">
    <property type="entry name" value="Type_1_exporter"/>
</dbReference>
<evidence type="ECO:0000256" key="6">
    <source>
        <dbReference type="ARBA" id="ARBA00022989"/>
    </source>
</evidence>
<dbReference type="GO" id="GO:0005886">
    <property type="term" value="C:plasma membrane"/>
    <property type="evidence" value="ECO:0007669"/>
    <property type="project" value="UniProtKB-SubCell"/>
</dbReference>
<dbReference type="InterPro" id="IPR003439">
    <property type="entry name" value="ABC_transporter-like_ATP-bd"/>
</dbReference>
<dbReference type="Pfam" id="PF00005">
    <property type="entry name" value="ABC_tran"/>
    <property type="match status" value="1"/>
</dbReference>
<sequence>MAQNEKKRRMSSEDIPQNTRATAKRLLGRLGRQKGKLVAIVLATLFGSAAFTALPLAVGRGIDGLVAAIRTYDGSAGIGETAARVLWLPVLLIAASAIFSGLLSYLQQYLVASVGEELTLSLRRDISAKLHRLPLRYFDTHKTGEVMSRVTNDLEKVSAAMQEGLPQFVSSVFTILFAAAVMLSLSPGLFLVVLLSLAVSMVATGYVSTLAQRAYGENLASVGALTGKVEEVYAGNRVVKLFNQQERVLAEAEALNRRQYRAQRAAQFADFAIYPTIRALGQLGFIATAILGGGMALKGAITLGTAQAFLQYVNQISEPVTETAYVLTSLQAAIAGAERVFALLDEEEERPDGDGSAEGIARGQVVFQGVRFGYTPDKPLIKGLDLEVRPNEMVAIVGPTGGGKTTLVNLLMRFYELDGGAITIDGQNIADLPRREMRRRVGMVLQDAWLFEGTVAENIAYGKRDATREEIVAAARAACCDHFIRTLPQGYDTLLSGEVAKVSQGQMQMLTIARAMLTDPAILVLDEATSSVDTRTEVEIQRAMARLMEGKTSFVIAHRLSTIRNADLILVVRDGDIVERGSHAELLKRDGFYASLYRSQFEVA</sequence>
<feature type="transmembrane region" description="Helical" evidence="8">
    <location>
        <begin position="189"/>
        <end position="211"/>
    </location>
</feature>
<feature type="domain" description="ABC transmembrane type-1" evidence="10">
    <location>
        <begin position="38"/>
        <end position="332"/>
    </location>
</feature>
<proteinExistence type="predicted"/>
<feature type="transmembrane region" description="Helical" evidence="8">
    <location>
        <begin position="37"/>
        <end position="58"/>
    </location>
</feature>
<feature type="transmembrane region" description="Helical" evidence="8">
    <location>
        <begin position="165"/>
        <end position="183"/>
    </location>
</feature>
<dbReference type="InterPro" id="IPR036640">
    <property type="entry name" value="ABC1_TM_sf"/>
</dbReference>
<evidence type="ECO:0000313" key="12">
    <source>
        <dbReference type="Proteomes" id="UP001205063"/>
    </source>
</evidence>
<dbReference type="InterPro" id="IPR027417">
    <property type="entry name" value="P-loop_NTPase"/>
</dbReference>
<keyword evidence="4" id="KW-0547">Nucleotide-binding</keyword>
<comment type="subcellular location">
    <subcellularLocation>
        <location evidence="1">Cell membrane</location>
        <topology evidence="1">Multi-pass membrane protein</topology>
    </subcellularLocation>
</comment>
<dbReference type="Pfam" id="PF00664">
    <property type="entry name" value="ABC_membrane"/>
    <property type="match status" value="1"/>
</dbReference>
<dbReference type="PROSITE" id="PS50893">
    <property type="entry name" value="ABC_TRANSPORTER_2"/>
    <property type="match status" value="1"/>
</dbReference>
<comment type="caution">
    <text evidence="11">The sequence shown here is derived from an EMBL/GenBank/DDBJ whole genome shotgun (WGS) entry which is preliminary data.</text>
</comment>
<dbReference type="GO" id="GO:0016887">
    <property type="term" value="F:ATP hydrolysis activity"/>
    <property type="evidence" value="ECO:0007669"/>
    <property type="project" value="InterPro"/>
</dbReference>
<dbReference type="InterPro" id="IPR017871">
    <property type="entry name" value="ABC_transporter-like_CS"/>
</dbReference>
<dbReference type="GO" id="GO:0005524">
    <property type="term" value="F:ATP binding"/>
    <property type="evidence" value="ECO:0007669"/>
    <property type="project" value="UniProtKB-KW"/>
</dbReference>
<evidence type="ECO:0000313" key="11">
    <source>
        <dbReference type="EMBL" id="MCQ4948142.1"/>
    </source>
</evidence>
<evidence type="ECO:0000256" key="2">
    <source>
        <dbReference type="ARBA" id="ARBA00022448"/>
    </source>
</evidence>
<dbReference type="Gene3D" id="1.20.1560.10">
    <property type="entry name" value="ABC transporter type 1, transmembrane domain"/>
    <property type="match status" value="1"/>
</dbReference>
<dbReference type="EMBL" id="JANGAB010000001">
    <property type="protein sequence ID" value="MCQ4948142.1"/>
    <property type="molecule type" value="Genomic_DNA"/>
</dbReference>
<protein>
    <submittedName>
        <fullName evidence="11">ABC transporter ATP-binding protein/permease</fullName>
    </submittedName>
</protein>
<dbReference type="PROSITE" id="PS50929">
    <property type="entry name" value="ABC_TM1F"/>
    <property type="match status" value="1"/>
</dbReference>
<feature type="transmembrane region" description="Helical" evidence="8">
    <location>
        <begin position="85"/>
        <end position="106"/>
    </location>
</feature>
<evidence type="ECO:0000256" key="4">
    <source>
        <dbReference type="ARBA" id="ARBA00022741"/>
    </source>
</evidence>
<dbReference type="PANTHER" id="PTHR43394:SF1">
    <property type="entry name" value="ATP-BINDING CASSETTE SUB-FAMILY B MEMBER 10, MITOCHONDRIAL"/>
    <property type="match status" value="1"/>
</dbReference>
<gene>
    <name evidence="11" type="ORF">NE646_00455</name>
</gene>
<dbReference type="SMART" id="SM00382">
    <property type="entry name" value="AAA"/>
    <property type="match status" value="1"/>
</dbReference>
<dbReference type="Gene3D" id="3.40.50.300">
    <property type="entry name" value="P-loop containing nucleotide triphosphate hydrolases"/>
    <property type="match status" value="1"/>
</dbReference>
<dbReference type="SUPFAM" id="SSF90123">
    <property type="entry name" value="ABC transporter transmembrane region"/>
    <property type="match status" value="1"/>
</dbReference>
<dbReference type="GO" id="GO:0015421">
    <property type="term" value="F:ABC-type oligopeptide transporter activity"/>
    <property type="evidence" value="ECO:0007669"/>
    <property type="project" value="TreeGrafter"/>
</dbReference>
<dbReference type="SUPFAM" id="SSF52540">
    <property type="entry name" value="P-loop containing nucleoside triphosphate hydrolases"/>
    <property type="match status" value="1"/>
</dbReference>
<keyword evidence="2" id="KW-0813">Transport</keyword>
<dbReference type="InterPro" id="IPR011527">
    <property type="entry name" value="ABC1_TM_dom"/>
</dbReference>
<evidence type="ECO:0000256" key="3">
    <source>
        <dbReference type="ARBA" id="ARBA00022692"/>
    </source>
</evidence>